<dbReference type="EMBL" id="MU006227">
    <property type="protein sequence ID" value="KAF2825557.1"/>
    <property type="molecule type" value="Genomic_DNA"/>
</dbReference>
<keyword evidence="3" id="KW-1185">Reference proteome</keyword>
<sequence>MPSHYLPPAQQLPSSTPPSLNAPSSTHRHPSLQERITQLLNALIKYIKHLPNLAKSKKPKAVPVLRAEMLVPSPPNYSRPGSWDPQHIRMHTFASTEIPLPAAPTPSRASSMSFATLNAPGSTIASSNYSLALSTVMLAPTPPRKNTPPIPARNPRRLGGGGDTGENVMDARGSSVLVGAVGEGDGYGVTDRAGPSDPERYMHVHIEKLRRERKRWDGT</sequence>
<organism evidence="2 3">
    <name type="scientific">Ophiobolus disseminans</name>
    <dbReference type="NCBI Taxonomy" id="1469910"/>
    <lineage>
        <taxon>Eukaryota</taxon>
        <taxon>Fungi</taxon>
        <taxon>Dikarya</taxon>
        <taxon>Ascomycota</taxon>
        <taxon>Pezizomycotina</taxon>
        <taxon>Dothideomycetes</taxon>
        <taxon>Pleosporomycetidae</taxon>
        <taxon>Pleosporales</taxon>
        <taxon>Pleosporineae</taxon>
        <taxon>Phaeosphaeriaceae</taxon>
        <taxon>Ophiobolus</taxon>
    </lineage>
</organism>
<feature type="compositionally biased region" description="Polar residues" evidence="1">
    <location>
        <begin position="11"/>
        <end position="25"/>
    </location>
</feature>
<dbReference type="AlphaFoldDB" id="A0A6A6ZYQ3"/>
<feature type="region of interest" description="Disordered" evidence="1">
    <location>
        <begin position="140"/>
        <end position="163"/>
    </location>
</feature>
<feature type="compositionally biased region" description="Pro residues" evidence="1">
    <location>
        <begin position="140"/>
        <end position="152"/>
    </location>
</feature>
<evidence type="ECO:0000256" key="1">
    <source>
        <dbReference type="SAM" id="MobiDB-lite"/>
    </source>
</evidence>
<name>A0A6A6ZYQ3_9PLEO</name>
<dbReference type="Proteomes" id="UP000799424">
    <property type="component" value="Unassembled WGS sequence"/>
</dbReference>
<evidence type="ECO:0000313" key="2">
    <source>
        <dbReference type="EMBL" id="KAF2825557.1"/>
    </source>
</evidence>
<feature type="region of interest" description="Disordered" evidence="1">
    <location>
        <begin position="179"/>
        <end position="198"/>
    </location>
</feature>
<accession>A0A6A6ZYQ3</accession>
<reference evidence="2" key="1">
    <citation type="journal article" date="2020" name="Stud. Mycol.">
        <title>101 Dothideomycetes genomes: a test case for predicting lifestyles and emergence of pathogens.</title>
        <authorList>
            <person name="Haridas S."/>
            <person name="Albert R."/>
            <person name="Binder M."/>
            <person name="Bloem J."/>
            <person name="Labutti K."/>
            <person name="Salamov A."/>
            <person name="Andreopoulos B."/>
            <person name="Baker S."/>
            <person name="Barry K."/>
            <person name="Bills G."/>
            <person name="Bluhm B."/>
            <person name="Cannon C."/>
            <person name="Castanera R."/>
            <person name="Culley D."/>
            <person name="Daum C."/>
            <person name="Ezra D."/>
            <person name="Gonzalez J."/>
            <person name="Henrissat B."/>
            <person name="Kuo A."/>
            <person name="Liang C."/>
            <person name="Lipzen A."/>
            <person name="Lutzoni F."/>
            <person name="Magnuson J."/>
            <person name="Mondo S."/>
            <person name="Nolan M."/>
            <person name="Ohm R."/>
            <person name="Pangilinan J."/>
            <person name="Park H.-J."/>
            <person name="Ramirez L."/>
            <person name="Alfaro M."/>
            <person name="Sun H."/>
            <person name="Tritt A."/>
            <person name="Yoshinaga Y."/>
            <person name="Zwiers L.-H."/>
            <person name="Turgeon B."/>
            <person name="Goodwin S."/>
            <person name="Spatafora J."/>
            <person name="Crous P."/>
            <person name="Grigoriev I."/>
        </authorList>
    </citation>
    <scope>NUCLEOTIDE SEQUENCE</scope>
    <source>
        <strain evidence="2">CBS 113818</strain>
    </source>
</reference>
<evidence type="ECO:0000313" key="3">
    <source>
        <dbReference type="Proteomes" id="UP000799424"/>
    </source>
</evidence>
<gene>
    <name evidence="2" type="ORF">CC86DRAFT_406844</name>
</gene>
<protein>
    <submittedName>
        <fullName evidence="2">Uncharacterized protein</fullName>
    </submittedName>
</protein>
<feature type="region of interest" description="Disordered" evidence="1">
    <location>
        <begin position="1"/>
        <end position="31"/>
    </location>
</feature>
<proteinExistence type="predicted"/>